<evidence type="ECO:0000256" key="1">
    <source>
        <dbReference type="SAM" id="SignalP"/>
    </source>
</evidence>
<feature type="chain" id="PRO_5020464303" evidence="1">
    <location>
        <begin position="37"/>
        <end position="133"/>
    </location>
</feature>
<dbReference type="Proteomes" id="UP000295724">
    <property type="component" value="Unassembled WGS sequence"/>
</dbReference>
<gene>
    <name evidence="2" type="ORF">C8D91_1401</name>
</gene>
<keyword evidence="3" id="KW-1185">Reference proteome</keyword>
<protein>
    <submittedName>
        <fullName evidence="2">Uncharacterized protein</fullName>
    </submittedName>
</protein>
<name>A0A4R6XPU7_9GAMM</name>
<accession>A0A4R6XPU7</accession>
<reference evidence="2 3" key="1">
    <citation type="submission" date="2019-03" db="EMBL/GenBank/DDBJ databases">
        <title>Genomic Encyclopedia of Type Strains, Phase IV (KMG-IV): sequencing the most valuable type-strain genomes for metagenomic binning, comparative biology and taxonomic classification.</title>
        <authorList>
            <person name="Goeker M."/>
        </authorList>
    </citation>
    <scope>NUCLEOTIDE SEQUENCE [LARGE SCALE GENOMIC DNA]</scope>
    <source>
        <strain evidence="2 3">DSM 25488</strain>
    </source>
</reference>
<keyword evidence="1" id="KW-0732">Signal</keyword>
<evidence type="ECO:0000313" key="3">
    <source>
        <dbReference type="Proteomes" id="UP000295724"/>
    </source>
</evidence>
<comment type="caution">
    <text evidence="2">The sequence shown here is derived from an EMBL/GenBank/DDBJ whole genome shotgun (WGS) entry which is preliminary data.</text>
</comment>
<feature type="signal peptide" evidence="1">
    <location>
        <begin position="1"/>
        <end position="36"/>
    </location>
</feature>
<sequence length="133" mass="14619">MGLSQPEMRNMNNFKPPKTHLLGLVVCATAINPAQAVTPVLDGYAYIINSTVVIDFDNQIINFDSNMNNCQQANGQPPIDTSVIALTSNQEIIGLNSMTYNVKQGVIYFFSETSDIICSNGIYVDTLFEEGFD</sequence>
<dbReference type="AlphaFoldDB" id="A0A4R6XPU7"/>
<proteinExistence type="predicted"/>
<dbReference type="EMBL" id="SNZB01000003">
    <property type="protein sequence ID" value="TDR20429.1"/>
    <property type="molecule type" value="Genomic_DNA"/>
</dbReference>
<evidence type="ECO:0000313" key="2">
    <source>
        <dbReference type="EMBL" id="TDR20429.1"/>
    </source>
</evidence>
<organism evidence="2 3">
    <name type="scientific">Marinicella litoralis</name>
    <dbReference type="NCBI Taxonomy" id="644220"/>
    <lineage>
        <taxon>Bacteria</taxon>
        <taxon>Pseudomonadati</taxon>
        <taxon>Pseudomonadota</taxon>
        <taxon>Gammaproteobacteria</taxon>
        <taxon>Lysobacterales</taxon>
        <taxon>Marinicellaceae</taxon>
        <taxon>Marinicella</taxon>
    </lineage>
</organism>